<keyword evidence="2 9" id="KW-0813">Transport</keyword>
<protein>
    <recommendedName>
        <fullName evidence="9">TRAP transporter small permease protein</fullName>
    </recommendedName>
</protein>
<keyword evidence="6 9" id="KW-1133">Transmembrane helix</keyword>
<sequence length="168" mass="18403">MTDRLRRLVTRVHLIEDWVLTAFVLVLVVLAGAQILLRNVFDSGFAWAEPLLRALVLWSAMLGAVIATREDQHIGLDFIARFVSGWKLRVARFLALAFAGGLCAAMTWHSLALVQLDKEGGTPGVLGIPAWGLELVLPIGFGLMAIRFLIRAFMPPHDRHGEEPGAAA</sequence>
<keyword evidence="4 9" id="KW-0997">Cell inner membrane</keyword>
<dbReference type="PANTHER" id="PTHR35011">
    <property type="entry name" value="2,3-DIKETO-L-GULONATE TRAP TRANSPORTER SMALL PERMEASE PROTEIN YIAM"/>
    <property type="match status" value="1"/>
</dbReference>
<name>A0ABY6BE38_9GAMM</name>
<accession>A0ABY6BE38</accession>
<feature type="transmembrane region" description="Helical" evidence="9">
    <location>
        <begin position="128"/>
        <end position="150"/>
    </location>
</feature>
<reference evidence="11" key="1">
    <citation type="submission" date="2022-09" db="EMBL/GenBank/DDBJ databases">
        <title>Tahibacter sp. nov., isolated from a fresh water.</title>
        <authorList>
            <person name="Baek J.H."/>
            <person name="Lee J.K."/>
            <person name="Kim J.M."/>
            <person name="Jeon C.O."/>
        </authorList>
    </citation>
    <scope>NUCLEOTIDE SEQUENCE</scope>
    <source>
        <strain evidence="11">W38</strain>
    </source>
</reference>
<evidence type="ECO:0000256" key="2">
    <source>
        <dbReference type="ARBA" id="ARBA00022448"/>
    </source>
</evidence>
<feature type="transmembrane region" description="Helical" evidence="9">
    <location>
        <begin position="51"/>
        <end position="69"/>
    </location>
</feature>
<comment type="subcellular location">
    <subcellularLocation>
        <location evidence="1 9">Cell inner membrane</location>
        <topology evidence="1 9">Multi-pass membrane protein</topology>
    </subcellularLocation>
</comment>
<keyword evidence="7 9" id="KW-0472">Membrane</keyword>
<dbReference type="RefSeq" id="WP_261693579.1">
    <property type="nucleotide sequence ID" value="NZ_CP104694.1"/>
</dbReference>
<proteinExistence type="inferred from homology"/>
<dbReference type="PANTHER" id="PTHR35011:SF2">
    <property type="entry name" value="2,3-DIKETO-L-GULONATE TRAP TRANSPORTER SMALL PERMEASE PROTEIN YIAM"/>
    <property type="match status" value="1"/>
</dbReference>
<evidence type="ECO:0000256" key="9">
    <source>
        <dbReference type="RuleBase" id="RU369079"/>
    </source>
</evidence>
<comment type="similarity">
    <text evidence="8 9">Belongs to the TRAP transporter small permease family.</text>
</comment>
<evidence type="ECO:0000256" key="8">
    <source>
        <dbReference type="ARBA" id="ARBA00038436"/>
    </source>
</evidence>
<evidence type="ECO:0000256" key="6">
    <source>
        <dbReference type="ARBA" id="ARBA00022989"/>
    </source>
</evidence>
<organism evidence="11 12">
    <name type="scientific">Tahibacter amnicola</name>
    <dbReference type="NCBI Taxonomy" id="2976241"/>
    <lineage>
        <taxon>Bacteria</taxon>
        <taxon>Pseudomonadati</taxon>
        <taxon>Pseudomonadota</taxon>
        <taxon>Gammaproteobacteria</taxon>
        <taxon>Lysobacterales</taxon>
        <taxon>Rhodanobacteraceae</taxon>
        <taxon>Tahibacter</taxon>
    </lineage>
</organism>
<dbReference type="EMBL" id="CP104694">
    <property type="protein sequence ID" value="UXI66595.1"/>
    <property type="molecule type" value="Genomic_DNA"/>
</dbReference>
<keyword evidence="3" id="KW-1003">Cell membrane</keyword>
<dbReference type="InterPro" id="IPR055348">
    <property type="entry name" value="DctQ"/>
</dbReference>
<evidence type="ECO:0000256" key="3">
    <source>
        <dbReference type="ARBA" id="ARBA00022475"/>
    </source>
</evidence>
<dbReference type="Proteomes" id="UP001064632">
    <property type="component" value="Chromosome"/>
</dbReference>
<feature type="transmembrane region" description="Helical" evidence="9">
    <location>
        <begin position="12"/>
        <end position="31"/>
    </location>
</feature>
<evidence type="ECO:0000259" key="10">
    <source>
        <dbReference type="Pfam" id="PF04290"/>
    </source>
</evidence>
<feature type="domain" description="Tripartite ATP-independent periplasmic transporters DctQ component" evidence="10">
    <location>
        <begin position="27"/>
        <end position="152"/>
    </location>
</feature>
<evidence type="ECO:0000313" key="11">
    <source>
        <dbReference type="EMBL" id="UXI66595.1"/>
    </source>
</evidence>
<dbReference type="InterPro" id="IPR007387">
    <property type="entry name" value="TRAP_DctQ"/>
</dbReference>
<gene>
    <name evidence="11" type="ORF">N4264_17810</name>
</gene>
<feature type="transmembrane region" description="Helical" evidence="9">
    <location>
        <begin position="90"/>
        <end position="108"/>
    </location>
</feature>
<comment type="function">
    <text evidence="9">Part of the tripartite ATP-independent periplasmic (TRAP) transport system.</text>
</comment>
<comment type="subunit">
    <text evidence="9">The complex comprises the extracytoplasmic solute receptor protein and the two transmembrane proteins.</text>
</comment>
<keyword evidence="12" id="KW-1185">Reference proteome</keyword>
<evidence type="ECO:0000256" key="4">
    <source>
        <dbReference type="ARBA" id="ARBA00022519"/>
    </source>
</evidence>
<dbReference type="Pfam" id="PF04290">
    <property type="entry name" value="DctQ"/>
    <property type="match status" value="1"/>
</dbReference>
<evidence type="ECO:0000256" key="1">
    <source>
        <dbReference type="ARBA" id="ARBA00004429"/>
    </source>
</evidence>
<evidence type="ECO:0000256" key="5">
    <source>
        <dbReference type="ARBA" id="ARBA00022692"/>
    </source>
</evidence>
<evidence type="ECO:0000256" key="7">
    <source>
        <dbReference type="ARBA" id="ARBA00023136"/>
    </source>
</evidence>
<keyword evidence="5 9" id="KW-0812">Transmembrane</keyword>
<evidence type="ECO:0000313" key="12">
    <source>
        <dbReference type="Proteomes" id="UP001064632"/>
    </source>
</evidence>